<dbReference type="PANTHER" id="PTHR47618:SF1">
    <property type="entry name" value="BIFUNCTIONAL OLIGORIBONUCLEASE AND PAP PHOSPHATASE NRNA"/>
    <property type="match status" value="1"/>
</dbReference>
<dbReference type="Gene3D" id="3.90.1640.10">
    <property type="entry name" value="inorganic pyrophosphatase (n-terminal core)"/>
    <property type="match status" value="1"/>
</dbReference>
<dbReference type="EC" id="3.1.13.3" evidence="3"/>
<dbReference type="PANTHER" id="PTHR47618">
    <property type="entry name" value="BIFUNCTIONAL OLIGORIBONUCLEASE AND PAP PHOSPHATASE NRNA"/>
    <property type="match status" value="1"/>
</dbReference>
<proteinExistence type="predicted"/>
<dbReference type="InterPro" id="IPR001667">
    <property type="entry name" value="DDH_dom"/>
</dbReference>
<evidence type="ECO:0000313" key="4">
    <source>
        <dbReference type="Proteomes" id="UP000316238"/>
    </source>
</evidence>
<keyword evidence="4" id="KW-1185">Reference proteome</keyword>
<dbReference type="Pfam" id="PF02272">
    <property type="entry name" value="DHHA1"/>
    <property type="match status" value="1"/>
</dbReference>
<name>A0A521G551_9BACT</name>
<evidence type="ECO:0000313" key="3">
    <source>
        <dbReference type="EMBL" id="TAA76152.1"/>
    </source>
</evidence>
<dbReference type="Pfam" id="PF01368">
    <property type="entry name" value="DHH"/>
    <property type="match status" value="1"/>
</dbReference>
<organism evidence="3 4">
    <name type="scientific">Candidatus Electronema aureum</name>
    <dbReference type="NCBI Taxonomy" id="2005002"/>
    <lineage>
        <taxon>Bacteria</taxon>
        <taxon>Pseudomonadati</taxon>
        <taxon>Thermodesulfobacteriota</taxon>
        <taxon>Desulfobulbia</taxon>
        <taxon>Desulfobulbales</taxon>
        <taxon>Desulfobulbaceae</taxon>
        <taxon>Candidatus Electronema</taxon>
    </lineage>
</organism>
<feature type="domain" description="DDH" evidence="1">
    <location>
        <begin position="15"/>
        <end position="164"/>
    </location>
</feature>
<dbReference type="AlphaFoldDB" id="A0A521G551"/>
<dbReference type="InterPro" id="IPR051319">
    <property type="entry name" value="Oligoribo/pAp-PDE_c-di-AMP_PDE"/>
</dbReference>
<dbReference type="Proteomes" id="UP000316238">
    <property type="component" value="Unassembled WGS sequence"/>
</dbReference>
<dbReference type="InterPro" id="IPR003156">
    <property type="entry name" value="DHHA1_dom"/>
</dbReference>
<comment type="caution">
    <text evidence="3">The sequence shown here is derived from an EMBL/GenBank/DDBJ whole genome shotgun (WGS) entry which is preliminary data.</text>
</comment>
<gene>
    <name evidence="3" type="ORF">CDV28_10148</name>
</gene>
<dbReference type="SUPFAM" id="SSF64182">
    <property type="entry name" value="DHH phosphoesterases"/>
    <property type="match status" value="1"/>
</dbReference>
<dbReference type="GO" id="GO:0008441">
    <property type="term" value="F:3'(2'),5'-bisphosphate nucleotidase activity"/>
    <property type="evidence" value="ECO:0007669"/>
    <property type="project" value="UniProtKB-EC"/>
</dbReference>
<dbReference type="EC" id="3.1.3.7" evidence="3"/>
<dbReference type="Gene3D" id="3.10.310.30">
    <property type="match status" value="1"/>
</dbReference>
<evidence type="ECO:0000259" key="2">
    <source>
        <dbReference type="Pfam" id="PF02272"/>
    </source>
</evidence>
<reference evidence="3" key="1">
    <citation type="submission" date="2017-07" db="EMBL/GenBank/DDBJ databases">
        <title>The cable genome - Insights into the physiology and evolution of filamentous bacteria capable of sulfide oxidation via long distance electron transfer.</title>
        <authorList>
            <person name="Thorup C."/>
            <person name="Bjerg J.T."/>
            <person name="Schreiber L."/>
            <person name="Nielsen L.P."/>
            <person name="Kjeldsen K.U."/>
            <person name="Boesen T."/>
            <person name="Boggild A."/>
            <person name="Meysman F."/>
            <person name="Geelhoed J."/>
            <person name="Schramm A."/>
        </authorList>
    </citation>
    <scope>NUCLEOTIDE SEQUENCE [LARGE SCALE GENOMIC DNA]</scope>
    <source>
        <strain evidence="3">GS</strain>
    </source>
</reference>
<protein>
    <submittedName>
        <fullName evidence="3">Phosphoesterase RecJ domain-containing protein</fullName>
        <ecNumber evidence="3">3.1.13.3</ecNumber>
        <ecNumber evidence="3">3.1.3.7</ecNumber>
    </submittedName>
</protein>
<sequence length="333" mass="36474">MNRKSARQAIEAVQNIVLATHVRPDGDALGSLFGLANILTMMGKQTVCYLEEPPVEVYSSLAAGARIEMDINRIRAFVEECGADIMGICLDCGDLPRLGKHGAALREIKPFLVIDHHQSNAGFGDLHWIEPHRSSTGEMIYDLSVELGVADSISQEAAECLYTALVTDTGSFQYDCTSAHTFAVAGRLLNRGVRPAAISQRLYDNASFGSLQLMQLVLSTLQTFFDDQVAIIQVSRKMLQTTGTDYEDCDNLINFPRSIRAVRAAVFLKERKDDEVSVSIRAKGDCDVAWAAAQFGGGGHKNAAGFRMTGRSMEQVRDMLLPVLEQALRQGKQ</sequence>
<dbReference type="InterPro" id="IPR038763">
    <property type="entry name" value="DHH_sf"/>
</dbReference>
<keyword evidence="3" id="KW-0378">Hydrolase</keyword>
<evidence type="ECO:0000259" key="1">
    <source>
        <dbReference type="Pfam" id="PF01368"/>
    </source>
</evidence>
<feature type="domain" description="DHHA1" evidence="2">
    <location>
        <begin position="241"/>
        <end position="322"/>
    </location>
</feature>
<accession>A0A521G551</accession>
<dbReference type="EMBL" id="NQJD01000001">
    <property type="protein sequence ID" value="TAA76152.1"/>
    <property type="molecule type" value="Genomic_DNA"/>
</dbReference>
<dbReference type="GO" id="GO:0003676">
    <property type="term" value="F:nucleic acid binding"/>
    <property type="evidence" value="ECO:0007669"/>
    <property type="project" value="InterPro"/>
</dbReference>